<evidence type="ECO:0000256" key="5">
    <source>
        <dbReference type="ARBA" id="ARBA00023163"/>
    </source>
</evidence>
<protein>
    <recommendedName>
        <fullName evidence="8">WRKY domain-containing protein</fullName>
    </recommendedName>
</protein>
<accession>A0AAU9T182</accession>
<keyword evidence="2" id="KW-0677">Repeat</keyword>
<reference evidence="9 10" key="1">
    <citation type="submission" date="2022-03" db="EMBL/GenBank/DDBJ databases">
        <authorList>
            <person name="Nunn A."/>
            <person name="Chopra R."/>
            <person name="Nunn A."/>
            <person name="Contreras Garrido A."/>
        </authorList>
    </citation>
    <scope>NUCLEOTIDE SEQUENCE [LARGE SCALE GENOMIC DNA]</scope>
</reference>
<feature type="compositionally biased region" description="Polar residues" evidence="7">
    <location>
        <begin position="448"/>
        <end position="466"/>
    </location>
</feature>
<dbReference type="InterPro" id="IPR044810">
    <property type="entry name" value="WRKY_plant"/>
</dbReference>
<dbReference type="Gene3D" id="2.20.25.80">
    <property type="entry name" value="WRKY domain"/>
    <property type="match status" value="2"/>
</dbReference>
<evidence type="ECO:0000256" key="6">
    <source>
        <dbReference type="ARBA" id="ARBA00023242"/>
    </source>
</evidence>
<feature type="region of interest" description="Disordered" evidence="7">
    <location>
        <begin position="446"/>
        <end position="479"/>
    </location>
</feature>
<dbReference type="Pfam" id="PF03106">
    <property type="entry name" value="WRKY"/>
    <property type="match status" value="2"/>
</dbReference>
<dbReference type="AlphaFoldDB" id="A0AAU9T182"/>
<evidence type="ECO:0000256" key="1">
    <source>
        <dbReference type="ARBA" id="ARBA00004123"/>
    </source>
</evidence>
<dbReference type="GO" id="GO:0005634">
    <property type="term" value="C:nucleus"/>
    <property type="evidence" value="ECO:0007669"/>
    <property type="project" value="UniProtKB-SubCell"/>
</dbReference>
<dbReference type="FunFam" id="2.20.25.80:FF:000006">
    <property type="entry name" value="WRKY transcription factor"/>
    <property type="match status" value="2"/>
</dbReference>
<organism evidence="9 10">
    <name type="scientific">Thlaspi arvense</name>
    <name type="common">Field penny-cress</name>
    <dbReference type="NCBI Taxonomy" id="13288"/>
    <lineage>
        <taxon>Eukaryota</taxon>
        <taxon>Viridiplantae</taxon>
        <taxon>Streptophyta</taxon>
        <taxon>Embryophyta</taxon>
        <taxon>Tracheophyta</taxon>
        <taxon>Spermatophyta</taxon>
        <taxon>Magnoliopsida</taxon>
        <taxon>eudicotyledons</taxon>
        <taxon>Gunneridae</taxon>
        <taxon>Pentapetalae</taxon>
        <taxon>rosids</taxon>
        <taxon>malvids</taxon>
        <taxon>Brassicales</taxon>
        <taxon>Brassicaceae</taxon>
        <taxon>Thlaspideae</taxon>
        <taxon>Thlaspi</taxon>
    </lineage>
</organism>
<evidence type="ECO:0000313" key="9">
    <source>
        <dbReference type="EMBL" id="CAH2077881.1"/>
    </source>
</evidence>
<feature type="compositionally biased region" description="Low complexity" evidence="7">
    <location>
        <begin position="184"/>
        <end position="194"/>
    </location>
</feature>
<comment type="subcellular location">
    <subcellularLocation>
        <location evidence="1">Nucleus</location>
    </subcellularLocation>
</comment>
<keyword evidence="3" id="KW-0805">Transcription regulation</keyword>
<feature type="domain" description="WRKY" evidence="8">
    <location>
        <begin position="187"/>
        <end position="251"/>
    </location>
</feature>
<gene>
    <name evidence="9" type="ORF">TAV2_LOCUS24289</name>
</gene>
<evidence type="ECO:0000256" key="4">
    <source>
        <dbReference type="ARBA" id="ARBA00023125"/>
    </source>
</evidence>
<evidence type="ECO:0000259" key="8">
    <source>
        <dbReference type="PROSITE" id="PS50811"/>
    </source>
</evidence>
<dbReference type="GO" id="GO:0003824">
    <property type="term" value="F:catalytic activity"/>
    <property type="evidence" value="ECO:0007669"/>
    <property type="project" value="InterPro"/>
</dbReference>
<proteinExistence type="predicted"/>
<dbReference type="Gene3D" id="2.70.98.10">
    <property type="match status" value="1"/>
</dbReference>
<evidence type="ECO:0000256" key="2">
    <source>
        <dbReference type="ARBA" id="ARBA00022737"/>
    </source>
</evidence>
<dbReference type="PANTHER" id="PTHR31221">
    <property type="entry name" value="WRKY TRANSCRIPTION FACTOR PROTEIN 1-RELATED"/>
    <property type="match status" value="1"/>
</dbReference>
<dbReference type="EMBL" id="OU466863">
    <property type="protein sequence ID" value="CAH2077881.1"/>
    <property type="molecule type" value="Genomic_DNA"/>
</dbReference>
<feature type="region of interest" description="Disordered" evidence="7">
    <location>
        <begin position="245"/>
        <end position="268"/>
    </location>
</feature>
<evidence type="ECO:0000256" key="7">
    <source>
        <dbReference type="SAM" id="MobiDB-lite"/>
    </source>
</evidence>
<keyword evidence="10" id="KW-1185">Reference proteome</keyword>
<name>A0AAU9T182_THLAR</name>
<dbReference type="SUPFAM" id="SSF74650">
    <property type="entry name" value="Galactose mutarotase-like"/>
    <property type="match status" value="1"/>
</dbReference>
<sequence length="956" mass="104702">MLMLIPKLKLNLGFVMAGFNDNVAVMGEWLDCTPYTRKRSKAELDREVSLEDIKNKDFLQNISQEKPWCSRGGLSERLAARAGFNVPRLNTESILQSPCLTISSPGVSPATLLDSPVFLSNPLPSPTTGKLSSLPYGKAKDEFFDDIATSLAFHQSIPRRSLDSTVEPDESQDYEQTQPGGLGDSAPSGAAADDGYNWRKYGQKLVKGSEYPRSYYKCTHPNCEVRKKVERSREGHITEIIYAKAHNHPKPPPNRRSGIGSSGTGLDMQIDGAEQEGFAGTNENIEWTSPVSAELEYGSLSGSMQVQCGTQFGHGDAAADAFFKDDDEEERTSHMSVPLGYEGEVDESESKRRKLEAYATEMSGSTRASREPKVVVQTTSDIDILEDGYRWRKYGQKVVKGNPNPRSYYKCTANGCIVTKHVERASDDLASVLTTYIGKHTHEVPAARSNSHVSSGTIQGGSATQTHNHHVQYPAPRSRSEGLVTANSSLFDFQQHMRPPSGFSVYVGQSELLDLSMPSLAIGQERLPGLPGPDDIGDAAGLMLQLAAEPKVEPGSQQGLGMSTSSLIYRDIMSRNLLAKEGTTLAVWFQKAQRFYNFTGLIFSAPYFSSMASLISFFPLPKPKAVRNSTILALQTKTIIEGLEEKFGRKGIKFSERNNVPMVELKVRNGSSLKLSLSDAHVVSYKPKVYWKDDGFEEVLYTFDSDKGIGGGVGPVIVNGEQATSVISGCNWSVKDTDSDAVDALQIELSCTAGFLDITYIISLYPVSMATALVVKNNGRKSVTLKPGIMSYMRFKKRNGAGIQGLKGCSYCPDPPLPSPFELLSPSEAMKAESPGWLGSEEGEKPGIWAVEDSVITLLENKMSRVYGAPPGERLKPVYTTPPSKYETIDQGRGLFFRIIRIGFEDIYVGCPGSMWDKYGKQSYFVCTGPASMLVPIDIGAGERWRGAMVIEHDNL</sequence>
<feature type="region of interest" description="Disordered" evidence="7">
    <location>
        <begin position="159"/>
        <end position="194"/>
    </location>
</feature>
<keyword evidence="5" id="KW-0804">Transcription</keyword>
<dbReference type="PROSITE" id="PS50811">
    <property type="entry name" value="WRKY"/>
    <property type="match status" value="2"/>
</dbReference>
<evidence type="ECO:0000313" key="10">
    <source>
        <dbReference type="Proteomes" id="UP000836841"/>
    </source>
</evidence>
<dbReference type="SMART" id="SM00774">
    <property type="entry name" value="WRKY"/>
    <property type="match status" value="2"/>
</dbReference>
<dbReference type="InterPro" id="IPR003657">
    <property type="entry name" value="WRKY_dom"/>
</dbReference>
<dbReference type="InterPro" id="IPR036576">
    <property type="entry name" value="WRKY_dom_sf"/>
</dbReference>
<dbReference type="GO" id="GO:0030246">
    <property type="term" value="F:carbohydrate binding"/>
    <property type="evidence" value="ECO:0007669"/>
    <property type="project" value="InterPro"/>
</dbReference>
<dbReference type="PANTHER" id="PTHR31221:SF260">
    <property type="entry name" value="WRKY TRANSCRIPTION FACTOR 34-RELATED"/>
    <property type="match status" value="1"/>
</dbReference>
<feature type="domain" description="WRKY" evidence="8">
    <location>
        <begin position="380"/>
        <end position="445"/>
    </location>
</feature>
<dbReference type="GO" id="GO:0005975">
    <property type="term" value="P:carbohydrate metabolic process"/>
    <property type="evidence" value="ECO:0007669"/>
    <property type="project" value="InterPro"/>
</dbReference>
<dbReference type="InterPro" id="IPR011013">
    <property type="entry name" value="Gal_mutarotase_sf_dom"/>
</dbReference>
<dbReference type="InterPro" id="IPR014718">
    <property type="entry name" value="GH-type_carb-bd"/>
</dbReference>
<dbReference type="Proteomes" id="UP000836841">
    <property type="component" value="Chromosome 7"/>
</dbReference>
<keyword evidence="4" id="KW-0238">DNA-binding</keyword>
<dbReference type="GO" id="GO:0003700">
    <property type="term" value="F:DNA-binding transcription factor activity"/>
    <property type="evidence" value="ECO:0007669"/>
    <property type="project" value="InterPro"/>
</dbReference>
<keyword evidence="6" id="KW-0539">Nucleus</keyword>
<dbReference type="GO" id="GO:0043565">
    <property type="term" value="F:sequence-specific DNA binding"/>
    <property type="evidence" value="ECO:0007669"/>
    <property type="project" value="InterPro"/>
</dbReference>
<dbReference type="SUPFAM" id="SSF118290">
    <property type="entry name" value="WRKY DNA-binding domain"/>
    <property type="match status" value="2"/>
</dbReference>
<evidence type="ECO:0000256" key="3">
    <source>
        <dbReference type="ARBA" id="ARBA00023015"/>
    </source>
</evidence>